<dbReference type="InterPro" id="IPR011008">
    <property type="entry name" value="Dimeric_a/b-barrel"/>
</dbReference>
<dbReference type="PANTHER" id="PTHR35174">
    <property type="entry name" value="BLL7171 PROTEIN-RELATED"/>
    <property type="match status" value="1"/>
</dbReference>
<dbReference type="AlphaFoldDB" id="A0A7W4UUY3"/>
<dbReference type="SUPFAM" id="SSF54909">
    <property type="entry name" value="Dimeric alpha+beta barrel"/>
    <property type="match status" value="1"/>
</dbReference>
<evidence type="ECO:0000256" key="1">
    <source>
        <dbReference type="ARBA" id="ARBA00007689"/>
    </source>
</evidence>
<organism evidence="3 4">
    <name type="scientific">Leifsonia aquatica</name>
    <name type="common">Corynebacterium aquaticum</name>
    <dbReference type="NCBI Taxonomy" id="144185"/>
    <lineage>
        <taxon>Bacteria</taxon>
        <taxon>Bacillati</taxon>
        <taxon>Actinomycetota</taxon>
        <taxon>Actinomycetes</taxon>
        <taxon>Micrococcales</taxon>
        <taxon>Microbacteriaceae</taxon>
        <taxon>Leifsonia</taxon>
    </lineage>
</organism>
<evidence type="ECO:0000313" key="4">
    <source>
        <dbReference type="Proteomes" id="UP000538196"/>
    </source>
</evidence>
<dbReference type="Proteomes" id="UP000538196">
    <property type="component" value="Unassembled WGS sequence"/>
</dbReference>
<name>A0A7W4UUY3_LEIAQ</name>
<dbReference type="PANTHER" id="PTHR35174:SF3">
    <property type="entry name" value="BLL7171 PROTEIN"/>
    <property type="match status" value="1"/>
</dbReference>
<comment type="caution">
    <text evidence="3">The sequence shown here is derived from an EMBL/GenBank/DDBJ whole genome shotgun (WGS) entry which is preliminary data.</text>
</comment>
<evidence type="ECO:0000313" key="3">
    <source>
        <dbReference type="EMBL" id="MBB2966046.1"/>
    </source>
</evidence>
<comment type="similarity">
    <text evidence="1">Belongs to the YciI family.</text>
</comment>
<sequence>MAEEYVLLIKEPNWDPAAMTAEEWEAGMAGHRAFQEAVEAAGEKILASNALQPVSAATKITPRAGEAPLFTDGPFGETREVVTGFYGFTASSPEQARELAALVPTEGWVELYPVLVLDRVN</sequence>
<dbReference type="EMBL" id="JACHVP010000001">
    <property type="protein sequence ID" value="MBB2966046.1"/>
    <property type="molecule type" value="Genomic_DNA"/>
</dbReference>
<evidence type="ECO:0000259" key="2">
    <source>
        <dbReference type="Pfam" id="PF03795"/>
    </source>
</evidence>
<accession>A0A7W4UUY3</accession>
<dbReference type="RefSeq" id="WP_021763265.1">
    <property type="nucleotide sequence ID" value="NZ_DAMDIH010000006.1"/>
</dbReference>
<gene>
    <name evidence="3" type="ORF">FHX33_000778</name>
</gene>
<dbReference type="Pfam" id="PF03795">
    <property type="entry name" value="YCII"/>
    <property type="match status" value="1"/>
</dbReference>
<protein>
    <recommendedName>
        <fullName evidence="2">YCII-related domain-containing protein</fullName>
    </recommendedName>
</protein>
<dbReference type="InterPro" id="IPR005545">
    <property type="entry name" value="YCII"/>
</dbReference>
<reference evidence="3 4" key="1">
    <citation type="submission" date="2020-08" db="EMBL/GenBank/DDBJ databases">
        <title>Sequencing the genomes of 1000 actinobacteria strains.</title>
        <authorList>
            <person name="Klenk H.-P."/>
        </authorList>
    </citation>
    <scope>NUCLEOTIDE SEQUENCE [LARGE SCALE GENOMIC DNA]</scope>
    <source>
        <strain evidence="3 4">DSM 20146</strain>
    </source>
</reference>
<proteinExistence type="inferred from homology"/>
<keyword evidence="4" id="KW-1185">Reference proteome</keyword>
<dbReference type="Gene3D" id="3.30.70.1060">
    <property type="entry name" value="Dimeric alpha+beta barrel"/>
    <property type="match status" value="1"/>
</dbReference>
<feature type="domain" description="YCII-related" evidence="2">
    <location>
        <begin position="16"/>
        <end position="114"/>
    </location>
</feature>